<reference evidence="2 3" key="1">
    <citation type="submission" date="2019-03" db="EMBL/GenBank/DDBJ databases">
        <title>Draft genome sequences of novel Actinobacteria.</title>
        <authorList>
            <person name="Sahin N."/>
            <person name="Ay H."/>
            <person name="Saygin H."/>
        </authorList>
    </citation>
    <scope>NUCLEOTIDE SEQUENCE [LARGE SCALE GENOMIC DNA]</scope>
    <source>
        <strain evidence="2 3">KC310</strain>
    </source>
</reference>
<organism evidence="2 3">
    <name type="scientific">Nonomuraea deserti</name>
    <dbReference type="NCBI Taxonomy" id="1848322"/>
    <lineage>
        <taxon>Bacteria</taxon>
        <taxon>Bacillati</taxon>
        <taxon>Actinomycetota</taxon>
        <taxon>Actinomycetes</taxon>
        <taxon>Streptosporangiales</taxon>
        <taxon>Streptosporangiaceae</taxon>
        <taxon>Nonomuraea</taxon>
    </lineage>
</organism>
<dbReference type="Gene3D" id="3.10.450.50">
    <property type="match status" value="1"/>
</dbReference>
<comment type="caution">
    <text evidence="2">The sequence shown here is derived from an EMBL/GenBank/DDBJ whole genome shotgun (WGS) entry which is preliminary data.</text>
</comment>
<dbReference type="InterPro" id="IPR032710">
    <property type="entry name" value="NTF2-like_dom_sf"/>
</dbReference>
<evidence type="ECO:0000313" key="2">
    <source>
        <dbReference type="EMBL" id="TDD02297.1"/>
    </source>
</evidence>
<dbReference type="RefSeq" id="WP_132597418.1">
    <property type="nucleotide sequence ID" value="NZ_SMKO01000066.1"/>
</dbReference>
<dbReference type="AlphaFoldDB" id="A0A4R4VFA5"/>
<evidence type="ECO:0000259" key="1">
    <source>
        <dbReference type="Pfam" id="PF13474"/>
    </source>
</evidence>
<evidence type="ECO:0000313" key="3">
    <source>
        <dbReference type="Proteomes" id="UP000295258"/>
    </source>
</evidence>
<proteinExistence type="predicted"/>
<accession>A0A4R4VFA5</accession>
<dbReference type="SUPFAM" id="SSF54427">
    <property type="entry name" value="NTF2-like"/>
    <property type="match status" value="1"/>
</dbReference>
<protein>
    <submittedName>
        <fullName evidence="2">DUF4440 domain-containing protein</fullName>
    </submittedName>
</protein>
<keyword evidence="3" id="KW-1185">Reference proteome</keyword>
<name>A0A4R4VFA5_9ACTN</name>
<sequence>MASSESEVRAMLDRRVEACRAKDLDKLMSLYASDIVYFDVVPPLQFKGSDEVRRNFKRWFDEYEGSIGLETHELQIAVSADVAFVHMLHVDSGTRNNGVDGAVWIRSTVCCRRSNDKWLITHEHISMPGTWPLPGAEGN</sequence>
<feature type="domain" description="SnoaL-like" evidence="1">
    <location>
        <begin position="8"/>
        <end position="128"/>
    </location>
</feature>
<dbReference type="EMBL" id="SMKO01000066">
    <property type="protein sequence ID" value="TDD02297.1"/>
    <property type="molecule type" value="Genomic_DNA"/>
</dbReference>
<dbReference type="Pfam" id="PF13474">
    <property type="entry name" value="SnoaL_3"/>
    <property type="match status" value="1"/>
</dbReference>
<dbReference type="Proteomes" id="UP000295258">
    <property type="component" value="Unassembled WGS sequence"/>
</dbReference>
<gene>
    <name evidence="2" type="ORF">E1292_23760</name>
</gene>
<dbReference type="InterPro" id="IPR037401">
    <property type="entry name" value="SnoaL-like"/>
</dbReference>